<organism evidence="1">
    <name type="scientific">Diabrotica virgifera virgifera</name>
    <name type="common">western corn rootworm</name>
    <dbReference type="NCBI Taxonomy" id="50390"/>
    <lineage>
        <taxon>Eukaryota</taxon>
        <taxon>Metazoa</taxon>
        <taxon>Ecdysozoa</taxon>
        <taxon>Arthropoda</taxon>
        <taxon>Hexapoda</taxon>
        <taxon>Insecta</taxon>
        <taxon>Pterygota</taxon>
        <taxon>Neoptera</taxon>
        <taxon>Endopterygota</taxon>
        <taxon>Coleoptera</taxon>
        <taxon>Polyphaga</taxon>
        <taxon>Cucujiformia</taxon>
        <taxon>Chrysomeloidea</taxon>
        <taxon>Chrysomelidae</taxon>
        <taxon>Galerucinae</taxon>
        <taxon>Diabroticina</taxon>
        <taxon>Diabroticites</taxon>
        <taxon>Diabrotica</taxon>
    </lineage>
</organism>
<reference evidence="1" key="1">
    <citation type="submission" date="2025-08" db="UniProtKB">
        <authorList>
            <consortium name="RefSeq"/>
        </authorList>
    </citation>
    <scope>IDENTIFICATION</scope>
    <source>
        <tissue evidence="1">Whole insect</tissue>
    </source>
</reference>
<evidence type="ECO:0000313" key="1">
    <source>
        <dbReference type="RefSeq" id="XP_028135354.1"/>
    </source>
</evidence>
<name>A0A6P7FH15_DIAVI</name>
<dbReference type="InParanoid" id="A0A6P7FH15"/>
<dbReference type="RefSeq" id="XP_028135354.1">
    <property type="nucleotide sequence ID" value="XM_028279553.1"/>
</dbReference>
<sequence length="233" mass="26225">MNSRSRRILALCDMEETVIQSNTESNLVCSINSVIYPIQNHSHSECQADDLTIPLDLGNQENKENNGFTLTLPSNTHADDQLNFAMLLDLDDNVITYSKNVQENLDTINLTNEIKLLDTDEVKNNQTMFFLNDGIQVEEIVTIESTFVTQESHGECTNSSNENIDDNVITCSKSLLENLETVNAQNEVQLAEMDIVKNTSADEKNQIELALNDGNTTRRKSDSRKYICCSRKP</sequence>
<accession>A0A6P7FH15</accession>
<proteinExistence type="predicted"/>
<dbReference type="AlphaFoldDB" id="A0A6P7FH15"/>
<protein>
    <submittedName>
        <fullName evidence="1">Uncharacterized protein LOC114330229</fullName>
    </submittedName>
</protein>
<gene>
    <name evidence="1" type="primary">LOC114330229</name>
</gene>